<reference evidence="1" key="1">
    <citation type="journal article" date="2020" name="Nature">
        <title>Giant virus diversity and host interactions through global metagenomics.</title>
        <authorList>
            <person name="Schulz F."/>
            <person name="Roux S."/>
            <person name="Paez-Espino D."/>
            <person name="Jungbluth S."/>
            <person name="Walsh D.A."/>
            <person name="Denef V.J."/>
            <person name="McMahon K.D."/>
            <person name="Konstantinidis K.T."/>
            <person name="Eloe-Fadrosh E.A."/>
            <person name="Kyrpides N.C."/>
            <person name="Woyke T."/>
        </authorList>
    </citation>
    <scope>NUCLEOTIDE SEQUENCE</scope>
    <source>
        <strain evidence="1">GVMAG-M-3300023184-71</strain>
    </source>
</reference>
<evidence type="ECO:0008006" key="2">
    <source>
        <dbReference type="Google" id="ProtNLM"/>
    </source>
</evidence>
<evidence type="ECO:0000313" key="1">
    <source>
        <dbReference type="EMBL" id="QHT90807.1"/>
    </source>
</evidence>
<name>A0A6C0IFX3_9ZZZZ</name>
<sequence length="153" mass="17974">MNPEELKRLNAFIRQNSKPELTKQCLEKNLSVKGTKHDMAVRLLGISMRPSIAVEDVAQRPILLIRRNQHGRYVHDPTRLVFDKLSRKVVGREGKNGEVNDLQRNDIQVCQQYKFQYVLPEYLDDPPYPLEKKMVREKELVSDEEDEVEEDEE</sequence>
<dbReference type="EMBL" id="MN740159">
    <property type="protein sequence ID" value="QHT90807.1"/>
    <property type="molecule type" value="Genomic_DNA"/>
</dbReference>
<accession>A0A6C0IFX3</accession>
<dbReference type="AlphaFoldDB" id="A0A6C0IFX3"/>
<protein>
    <recommendedName>
        <fullName evidence="2">SAP domain-containing protein</fullName>
    </recommendedName>
</protein>
<organism evidence="1">
    <name type="scientific">viral metagenome</name>
    <dbReference type="NCBI Taxonomy" id="1070528"/>
    <lineage>
        <taxon>unclassified sequences</taxon>
        <taxon>metagenomes</taxon>
        <taxon>organismal metagenomes</taxon>
    </lineage>
</organism>
<proteinExistence type="predicted"/>